<sequence length="716" mass="70833">MIPHGARWAPACPVCGRPVGDIGTGPCPSCGLPAAAQSALILARIGATIGELTRERDELLATLRAAAPGTPTATPAAPPAQLPPAAPPWSPPRQTGGPPPSPPPPPPPAAAPPPAVPWPPRRRLSPQQVLLGLGALLVVAAATTFVAVAWTRFGLAFQAGVLVSVTALACATSAWAARRGLRATEESLAAAGAALLVIDLGAARALGLFRLEDVSLRPWWATSCAVVLVVTLALGRRTPSTATWPLAALLAAQPLPFLLMTDEALTGPAGVAVALAMAALDVLAAQRLRPGIAAVATVLAVGLTTAGVLGGLATAAGPGAAESWTATAVLALAGAGAVALDRWTRSSPGHRFPARVPGVVGAVVGLALAGSLRTVGDDGSWIATGLGLAALTAGVRTAGRTAPTAGLIAAGAALTAVHAALLADEQRYGELAVVALAATVPAALAAVRLPLLRRPCTAAALLAPVAAVLLARAEDVLPAPVAGLLLALLAATCFAVATVRAGRPEEWAAAASGAVAGLAAAATGGAVEAWGQVGLQLGIVGAAAGAYAVVASRRRVGVVAVGDLVAASWIAVSGAGIETPEAYTLPAAVGLLLIAVPHLRAGASSWAAEGAATGVALVPSALVVVATPTALRLVLVIAAAVALAVAGTVLHRQAPFVIGAGVLLLVAVGRLGPYAPLLPRWVTLGTAGLLLLVVGATYERRRQQAREAVAWVVQMR</sequence>
<dbReference type="RefSeq" id="WP_014376960.1">
    <property type="nucleotide sequence ID" value="NC_016943.1"/>
</dbReference>
<feature type="region of interest" description="Disordered" evidence="1">
    <location>
        <begin position="68"/>
        <end position="119"/>
    </location>
</feature>
<evidence type="ECO:0000313" key="3">
    <source>
        <dbReference type="EMBL" id="CCG04080.1"/>
    </source>
</evidence>
<feature type="transmembrane region" description="Helical" evidence="2">
    <location>
        <begin position="218"/>
        <end position="235"/>
    </location>
</feature>
<feature type="transmembrane region" description="Helical" evidence="2">
    <location>
        <begin position="479"/>
        <end position="500"/>
    </location>
</feature>
<keyword evidence="2" id="KW-0472">Membrane</keyword>
<feature type="transmembrane region" description="Helical" evidence="2">
    <location>
        <begin position="323"/>
        <end position="340"/>
    </location>
</feature>
<feature type="transmembrane region" description="Helical" evidence="2">
    <location>
        <begin position="265"/>
        <end position="285"/>
    </location>
</feature>
<feature type="transmembrane region" description="Helical" evidence="2">
    <location>
        <begin position="129"/>
        <end position="150"/>
    </location>
</feature>
<evidence type="ECO:0000313" key="4">
    <source>
        <dbReference type="Proteomes" id="UP000007517"/>
    </source>
</evidence>
<dbReference type="HOGENOM" id="CLU_385745_0_0_11"/>
<accession>H6RQB3</accession>
<feature type="transmembrane region" description="Helical" evidence="2">
    <location>
        <begin position="557"/>
        <end position="577"/>
    </location>
</feature>
<dbReference type="EMBL" id="FO117623">
    <property type="protein sequence ID" value="CCG04080.1"/>
    <property type="molecule type" value="Genomic_DNA"/>
</dbReference>
<evidence type="ECO:0000256" key="2">
    <source>
        <dbReference type="SAM" id="Phobius"/>
    </source>
</evidence>
<proteinExistence type="predicted"/>
<feature type="transmembrane region" description="Helical" evidence="2">
    <location>
        <begin position="533"/>
        <end position="550"/>
    </location>
</feature>
<dbReference type="eggNOG" id="COG3087">
    <property type="taxonomic scope" value="Bacteria"/>
</dbReference>
<feature type="transmembrane region" description="Helical" evidence="2">
    <location>
        <begin position="507"/>
        <end position="527"/>
    </location>
</feature>
<feature type="transmembrane region" description="Helical" evidence="2">
    <location>
        <begin position="630"/>
        <end position="649"/>
    </location>
</feature>
<evidence type="ECO:0000256" key="1">
    <source>
        <dbReference type="SAM" id="MobiDB-lite"/>
    </source>
</evidence>
<dbReference type="InterPro" id="IPR058062">
    <property type="entry name" value="SCO7613_C"/>
</dbReference>
<dbReference type="KEGG" id="bsd:BLASA_3212"/>
<dbReference type="AlphaFoldDB" id="H6RQB3"/>
<reference evidence="3 4" key="1">
    <citation type="journal article" date="2012" name="J. Bacteriol.">
        <title>Genome Sequence of Blastococcus saxobsidens DD2, a Stone-Inhabiting Bacterium.</title>
        <authorList>
            <person name="Chouaia B."/>
            <person name="Crotti E."/>
            <person name="Brusetti L."/>
            <person name="Daffonchio D."/>
            <person name="Essoussi I."/>
            <person name="Nouioui I."/>
            <person name="Sbissi I."/>
            <person name="Ghodhbane-Gtari F."/>
            <person name="Gtari M."/>
            <person name="Vacherie B."/>
            <person name="Barbe V."/>
            <person name="Medigue C."/>
            <person name="Gury J."/>
            <person name="Pujic P."/>
            <person name="Normand P."/>
        </authorList>
    </citation>
    <scope>NUCLEOTIDE SEQUENCE [LARGE SCALE GENOMIC DNA]</scope>
    <source>
        <strain evidence="3 4">DD2</strain>
    </source>
</reference>
<gene>
    <name evidence="3" type="ordered locus">BLASA_3212</name>
</gene>
<feature type="transmembrane region" description="Helical" evidence="2">
    <location>
        <begin position="352"/>
        <end position="373"/>
    </location>
</feature>
<evidence type="ECO:0008006" key="5">
    <source>
        <dbReference type="Google" id="ProtNLM"/>
    </source>
</evidence>
<feature type="compositionally biased region" description="Pro residues" evidence="1">
    <location>
        <begin position="76"/>
        <end position="119"/>
    </location>
</feature>
<protein>
    <recommendedName>
        <fullName evidence="5">DUF2157 domain-containing protein</fullName>
    </recommendedName>
</protein>
<feature type="transmembrane region" description="Helical" evidence="2">
    <location>
        <begin position="188"/>
        <end position="206"/>
    </location>
</feature>
<feature type="transmembrane region" description="Helical" evidence="2">
    <location>
        <begin position="429"/>
        <end position="449"/>
    </location>
</feature>
<dbReference type="STRING" id="1146883.BLASA_3212"/>
<reference evidence="4" key="2">
    <citation type="submission" date="2012-02" db="EMBL/GenBank/DDBJ databases">
        <title>Complete genome sequence of Blastococcus saxobsidens strain DD2.</title>
        <authorList>
            <person name="Genoscope."/>
        </authorList>
    </citation>
    <scope>NUCLEOTIDE SEQUENCE [LARGE SCALE GENOMIC DNA]</scope>
    <source>
        <strain evidence="4">DD2</strain>
    </source>
</reference>
<feature type="transmembrane region" description="Helical" evidence="2">
    <location>
        <begin position="242"/>
        <end position="259"/>
    </location>
</feature>
<name>H6RQB3_BLASD</name>
<feature type="transmembrane region" description="Helical" evidence="2">
    <location>
        <begin position="405"/>
        <end position="423"/>
    </location>
</feature>
<keyword evidence="2" id="KW-0812">Transmembrane</keyword>
<keyword evidence="4" id="KW-1185">Reference proteome</keyword>
<feature type="transmembrane region" description="Helical" evidence="2">
    <location>
        <begin position="292"/>
        <end position="317"/>
    </location>
</feature>
<feature type="transmembrane region" description="Helical" evidence="2">
    <location>
        <begin position="606"/>
        <end position="624"/>
    </location>
</feature>
<feature type="transmembrane region" description="Helical" evidence="2">
    <location>
        <begin position="583"/>
        <end position="599"/>
    </location>
</feature>
<feature type="transmembrane region" description="Helical" evidence="2">
    <location>
        <begin position="156"/>
        <end position="176"/>
    </location>
</feature>
<dbReference type="NCBIfam" id="NF047321">
    <property type="entry name" value="SCO7613_CTERM"/>
    <property type="match status" value="1"/>
</dbReference>
<dbReference type="Proteomes" id="UP000007517">
    <property type="component" value="Chromosome"/>
</dbReference>
<feature type="transmembrane region" description="Helical" evidence="2">
    <location>
        <begin position="656"/>
        <end position="675"/>
    </location>
</feature>
<dbReference type="OrthoDB" id="5198838at2"/>
<feature type="transmembrane region" description="Helical" evidence="2">
    <location>
        <begin position="681"/>
        <end position="698"/>
    </location>
</feature>
<keyword evidence="2" id="KW-1133">Transmembrane helix</keyword>
<organism evidence="3 4">
    <name type="scientific">Blastococcus saxobsidens (strain DD2)</name>
    <dbReference type="NCBI Taxonomy" id="1146883"/>
    <lineage>
        <taxon>Bacteria</taxon>
        <taxon>Bacillati</taxon>
        <taxon>Actinomycetota</taxon>
        <taxon>Actinomycetes</taxon>
        <taxon>Geodermatophilales</taxon>
        <taxon>Geodermatophilaceae</taxon>
        <taxon>Blastococcus</taxon>
    </lineage>
</organism>